<sequence length="298" mass="31967">MSTPVELDDLQHQLGSVLIGAGTLVTIRTIEGLGQPPLRTADVEPPGEDGLWLGTDYYSGRTLRIDAAITKSGDFAGVLDQLAALQDDADTAAVRGQGGTTMDLRLKFPGRQTRVVHGRLRKMNPDVTQGIHGYIPLDVEFQAQDHLYYADEPDSASMPLGSLTEGGITFALMFPFTIAGEASAIARPGYLQVDGTASTWPVLRVTGPCANPSIVHVGSGRTLTVQTTLTAGEWVEIDTRPGWRTVLRENGGSAPLAPTSRIDEFVLTPGLNEIRWSATDPTLTSTLAVTWWPAYKAL</sequence>
<keyword evidence="2" id="KW-1185">Reference proteome</keyword>
<comment type="caution">
    <text evidence="1">The sequence shown here is derived from an EMBL/GenBank/DDBJ whole genome shotgun (WGS) entry which is preliminary data.</text>
</comment>
<proteinExistence type="predicted"/>
<dbReference type="EMBL" id="JBIAWJ010000031">
    <property type="protein sequence ID" value="MFF4527018.1"/>
    <property type="molecule type" value="Genomic_DNA"/>
</dbReference>
<evidence type="ECO:0000313" key="1">
    <source>
        <dbReference type="EMBL" id="MFF4527018.1"/>
    </source>
</evidence>
<name>A0ABW6UU68_9ACTN</name>
<organism evidence="1 2">
    <name type="scientific">Streptomyces bluensis</name>
    <dbReference type="NCBI Taxonomy" id="33897"/>
    <lineage>
        <taxon>Bacteria</taxon>
        <taxon>Bacillati</taxon>
        <taxon>Actinomycetota</taxon>
        <taxon>Actinomycetes</taxon>
        <taxon>Kitasatosporales</taxon>
        <taxon>Streptomycetaceae</taxon>
        <taxon>Streptomyces</taxon>
    </lineage>
</organism>
<gene>
    <name evidence="1" type="ORF">ACFY1D_37235</name>
</gene>
<evidence type="ECO:0008006" key="3">
    <source>
        <dbReference type="Google" id="ProtNLM"/>
    </source>
</evidence>
<evidence type="ECO:0000313" key="2">
    <source>
        <dbReference type="Proteomes" id="UP001602058"/>
    </source>
</evidence>
<accession>A0ABW6UU68</accession>
<reference evidence="1 2" key="1">
    <citation type="submission" date="2024-10" db="EMBL/GenBank/DDBJ databases">
        <title>The Natural Products Discovery Center: Release of the First 8490 Sequenced Strains for Exploring Actinobacteria Biosynthetic Diversity.</title>
        <authorList>
            <person name="Kalkreuter E."/>
            <person name="Kautsar S.A."/>
            <person name="Yang D."/>
            <person name="Bader C.D."/>
            <person name="Teijaro C.N."/>
            <person name="Fluegel L."/>
            <person name="Davis C.M."/>
            <person name="Simpson J.R."/>
            <person name="Lauterbach L."/>
            <person name="Steele A.D."/>
            <person name="Gui C."/>
            <person name="Meng S."/>
            <person name="Li G."/>
            <person name="Viehrig K."/>
            <person name="Ye F."/>
            <person name="Su P."/>
            <person name="Kiefer A.F."/>
            <person name="Nichols A."/>
            <person name="Cepeda A.J."/>
            <person name="Yan W."/>
            <person name="Fan B."/>
            <person name="Jiang Y."/>
            <person name="Adhikari A."/>
            <person name="Zheng C.-J."/>
            <person name="Schuster L."/>
            <person name="Cowan T.M."/>
            <person name="Smanski M.J."/>
            <person name="Chevrette M.G."/>
            <person name="De Carvalho L.P.S."/>
            <person name="Shen B."/>
        </authorList>
    </citation>
    <scope>NUCLEOTIDE SEQUENCE [LARGE SCALE GENOMIC DNA]</scope>
    <source>
        <strain evidence="1 2">NPDC001390</strain>
    </source>
</reference>
<dbReference type="RefSeq" id="WP_351086143.1">
    <property type="nucleotide sequence ID" value="NZ_JBEOZG010000037.1"/>
</dbReference>
<protein>
    <recommendedName>
        <fullName evidence="3">Phage tail protein</fullName>
    </recommendedName>
</protein>
<dbReference type="Proteomes" id="UP001602058">
    <property type="component" value="Unassembled WGS sequence"/>
</dbReference>